<comment type="catalytic activity">
    <reaction evidence="7">
        <text>adenosine + H2O + H(+) = inosine + NH4(+)</text>
        <dbReference type="Rhea" id="RHEA:24408"/>
        <dbReference type="ChEBI" id="CHEBI:15377"/>
        <dbReference type="ChEBI" id="CHEBI:15378"/>
        <dbReference type="ChEBI" id="CHEBI:16335"/>
        <dbReference type="ChEBI" id="CHEBI:17596"/>
        <dbReference type="ChEBI" id="CHEBI:28938"/>
        <dbReference type="EC" id="3.5.4.4"/>
    </reaction>
    <physiologicalReaction direction="left-to-right" evidence="7">
        <dbReference type="Rhea" id="RHEA:24409"/>
    </physiologicalReaction>
</comment>
<comment type="catalytic activity">
    <reaction evidence="9">
        <text>S-methyl-5'-thioadenosine + phosphate = 5-(methylsulfanyl)-alpha-D-ribose 1-phosphate + adenine</text>
        <dbReference type="Rhea" id="RHEA:11852"/>
        <dbReference type="ChEBI" id="CHEBI:16708"/>
        <dbReference type="ChEBI" id="CHEBI:17509"/>
        <dbReference type="ChEBI" id="CHEBI:43474"/>
        <dbReference type="ChEBI" id="CHEBI:58533"/>
        <dbReference type="EC" id="2.4.2.28"/>
    </reaction>
    <physiologicalReaction direction="left-to-right" evidence="9">
        <dbReference type="Rhea" id="RHEA:11853"/>
    </physiologicalReaction>
</comment>
<protein>
    <recommendedName>
        <fullName evidence="10">Purine nucleoside phosphorylase</fullName>
    </recommendedName>
</protein>
<dbReference type="RefSeq" id="WP_175275006.1">
    <property type="nucleotide sequence ID" value="NZ_CP054836.1"/>
</dbReference>
<keyword evidence="5" id="KW-0378">Hydrolase</keyword>
<dbReference type="CDD" id="cd16833">
    <property type="entry name" value="YfiH"/>
    <property type="match status" value="1"/>
</dbReference>
<keyword evidence="12" id="KW-1185">Reference proteome</keyword>
<dbReference type="InterPro" id="IPR038371">
    <property type="entry name" value="Cu_polyphenol_OxRdtase_sf"/>
</dbReference>
<sequence>MQNMTYNPQDILRPIRSQALSGMGNVRHGFFTREGGVSTGIYAGLNAGLGSADEPERVRENRARIASWLGRPDGAISTPHQVHSDCAVVIDRPLEETNRPKADALVTATPGVLIGVLTADCGPVLFADPENGVVAAAHSGWKGAVSGILENTVEAMISAGARRESIHAVLGPTIGPDNYEVGPEFEARFCASESGNARFFRPSRRDGHFLFDLPAYILSRLAAAGIGASHTGHCTYADEALFYSYRRTTHRGEPDYGRQVSAIVLSD</sequence>
<keyword evidence="3" id="KW-0808">Transferase</keyword>
<dbReference type="Gene3D" id="3.60.140.10">
    <property type="entry name" value="CNF1/YfiH-like putative cysteine hydrolases"/>
    <property type="match status" value="1"/>
</dbReference>
<keyword evidence="6" id="KW-0862">Zinc</keyword>
<reference evidence="11 12" key="1">
    <citation type="submission" date="2020-06" db="EMBL/GenBank/DDBJ databases">
        <title>Oricola thermophila sp. nov. isolated from a tidal sediments.</title>
        <authorList>
            <person name="Kwon K.K."/>
            <person name="Yang S.-H."/>
            <person name="Park M.-J."/>
        </authorList>
    </citation>
    <scope>NUCLEOTIDE SEQUENCE [LARGE SCALE GENOMIC DNA]</scope>
    <source>
        <strain evidence="11 12">MEBiC13590</strain>
    </source>
</reference>
<evidence type="ECO:0000256" key="6">
    <source>
        <dbReference type="ARBA" id="ARBA00022833"/>
    </source>
</evidence>
<evidence type="ECO:0000256" key="2">
    <source>
        <dbReference type="ARBA" id="ARBA00007353"/>
    </source>
</evidence>
<dbReference type="InterPro" id="IPR003730">
    <property type="entry name" value="Cu_polyphenol_OxRdtase"/>
</dbReference>
<dbReference type="InterPro" id="IPR011324">
    <property type="entry name" value="Cytotoxic_necrot_fac-like_cat"/>
</dbReference>
<dbReference type="GO" id="GO:0016787">
    <property type="term" value="F:hydrolase activity"/>
    <property type="evidence" value="ECO:0007669"/>
    <property type="project" value="UniProtKB-KW"/>
</dbReference>
<dbReference type="SUPFAM" id="SSF64438">
    <property type="entry name" value="CNF1/YfiH-like putative cysteine hydrolases"/>
    <property type="match status" value="1"/>
</dbReference>
<evidence type="ECO:0000256" key="1">
    <source>
        <dbReference type="ARBA" id="ARBA00000553"/>
    </source>
</evidence>
<dbReference type="AlphaFoldDB" id="A0A6N1V880"/>
<comment type="similarity">
    <text evidence="2 10">Belongs to the purine nucleoside phosphorylase YfiH/LACC1 family.</text>
</comment>
<dbReference type="EMBL" id="CP054836">
    <property type="protein sequence ID" value="QKV17110.1"/>
    <property type="molecule type" value="Genomic_DNA"/>
</dbReference>
<organism evidence="11 12">
    <name type="scientific">Oricola thermophila</name>
    <dbReference type="NCBI Taxonomy" id="2742145"/>
    <lineage>
        <taxon>Bacteria</taxon>
        <taxon>Pseudomonadati</taxon>
        <taxon>Pseudomonadota</taxon>
        <taxon>Alphaproteobacteria</taxon>
        <taxon>Hyphomicrobiales</taxon>
        <taxon>Ahrensiaceae</taxon>
        <taxon>Oricola</taxon>
    </lineage>
</organism>
<evidence type="ECO:0000256" key="5">
    <source>
        <dbReference type="ARBA" id="ARBA00022801"/>
    </source>
</evidence>
<gene>
    <name evidence="11" type="primary">pgeF</name>
    <name evidence="11" type="ORF">HTY61_00840</name>
</gene>
<dbReference type="PANTHER" id="PTHR30616:SF2">
    <property type="entry name" value="PURINE NUCLEOSIDE PHOSPHORYLASE LACC1"/>
    <property type="match status" value="1"/>
</dbReference>
<proteinExistence type="inferred from homology"/>
<comment type="catalytic activity">
    <reaction evidence="8">
        <text>adenosine + phosphate = alpha-D-ribose 1-phosphate + adenine</text>
        <dbReference type="Rhea" id="RHEA:27642"/>
        <dbReference type="ChEBI" id="CHEBI:16335"/>
        <dbReference type="ChEBI" id="CHEBI:16708"/>
        <dbReference type="ChEBI" id="CHEBI:43474"/>
        <dbReference type="ChEBI" id="CHEBI:57720"/>
        <dbReference type="EC" id="2.4.2.1"/>
    </reaction>
    <physiologicalReaction direction="left-to-right" evidence="8">
        <dbReference type="Rhea" id="RHEA:27643"/>
    </physiologicalReaction>
</comment>
<evidence type="ECO:0000256" key="10">
    <source>
        <dbReference type="RuleBase" id="RU361274"/>
    </source>
</evidence>
<evidence type="ECO:0000256" key="9">
    <source>
        <dbReference type="ARBA" id="ARBA00049893"/>
    </source>
</evidence>
<evidence type="ECO:0000313" key="12">
    <source>
        <dbReference type="Proteomes" id="UP000509367"/>
    </source>
</evidence>
<dbReference type="GO" id="GO:0005507">
    <property type="term" value="F:copper ion binding"/>
    <property type="evidence" value="ECO:0007669"/>
    <property type="project" value="TreeGrafter"/>
</dbReference>
<evidence type="ECO:0000256" key="3">
    <source>
        <dbReference type="ARBA" id="ARBA00022679"/>
    </source>
</evidence>
<accession>A0A6N1V880</accession>
<evidence type="ECO:0000313" key="11">
    <source>
        <dbReference type="EMBL" id="QKV17110.1"/>
    </source>
</evidence>
<dbReference type="PANTHER" id="PTHR30616">
    <property type="entry name" value="UNCHARACTERIZED PROTEIN YFIH"/>
    <property type="match status" value="1"/>
</dbReference>
<dbReference type="NCBIfam" id="TIGR00726">
    <property type="entry name" value="peptidoglycan editing factor PgeF"/>
    <property type="match status" value="1"/>
</dbReference>
<evidence type="ECO:0000256" key="7">
    <source>
        <dbReference type="ARBA" id="ARBA00047989"/>
    </source>
</evidence>
<dbReference type="GO" id="GO:0017061">
    <property type="term" value="F:S-methyl-5-thioadenosine phosphorylase activity"/>
    <property type="evidence" value="ECO:0007669"/>
    <property type="project" value="UniProtKB-EC"/>
</dbReference>
<dbReference type="KEGG" id="orm:HTY61_00840"/>
<comment type="catalytic activity">
    <reaction evidence="1">
        <text>inosine + phosphate = alpha-D-ribose 1-phosphate + hypoxanthine</text>
        <dbReference type="Rhea" id="RHEA:27646"/>
        <dbReference type="ChEBI" id="CHEBI:17368"/>
        <dbReference type="ChEBI" id="CHEBI:17596"/>
        <dbReference type="ChEBI" id="CHEBI:43474"/>
        <dbReference type="ChEBI" id="CHEBI:57720"/>
        <dbReference type="EC" id="2.4.2.1"/>
    </reaction>
    <physiologicalReaction direction="left-to-right" evidence="1">
        <dbReference type="Rhea" id="RHEA:27647"/>
    </physiologicalReaction>
</comment>
<evidence type="ECO:0000256" key="8">
    <source>
        <dbReference type="ARBA" id="ARBA00048968"/>
    </source>
</evidence>
<name>A0A6N1V880_9HYPH</name>
<dbReference type="Pfam" id="PF02578">
    <property type="entry name" value="Cu-oxidase_4"/>
    <property type="match status" value="1"/>
</dbReference>
<keyword evidence="4" id="KW-0479">Metal-binding</keyword>
<dbReference type="Proteomes" id="UP000509367">
    <property type="component" value="Chromosome"/>
</dbReference>
<evidence type="ECO:0000256" key="4">
    <source>
        <dbReference type="ARBA" id="ARBA00022723"/>
    </source>
</evidence>